<evidence type="ECO:0000313" key="14">
    <source>
        <dbReference type="Proteomes" id="UP000694845"/>
    </source>
</evidence>
<keyword evidence="8" id="KW-0694">RNA-binding</keyword>
<dbReference type="GO" id="GO:0005730">
    <property type="term" value="C:nucleolus"/>
    <property type="evidence" value="ECO:0007669"/>
    <property type="project" value="UniProtKB-SubCell"/>
</dbReference>
<dbReference type="GO" id="GO:0000177">
    <property type="term" value="C:cytoplasmic exosome (RNase complex)"/>
    <property type="evidence" value="ECO:0007669"/>
    <property type="project" value="TreeGrafter"/>
</dbReference>
<dbReference type="PANTHER" id="PTHR11097">
    <property type="entry name" value="EXOSOME COMPLEX EXONUCLEASE RIBOSOMAL RNA PROCESSING PROTEIN"/>
    <property type="match status" value="1"/>
</dbReference>
<evidence type="ECO:0000256" key="6">
    <source>
        <dbReference type="ARBA" id="ARBA00022552"/>
    </source>
</evidence>
<evidence type="ECO:0000256" key="3">
    <source>
        <dbReference type="ARBA" id="ARBA00006678"/>
    </source>
</evidence>
<dbReference type="GO" id="GO:0034476">
    <property type="term" value="P:U5 snRNA 3'-end processing"/>
    <property type="evidence" value="ECO:0007669"/>
    <property type="project" value="TreeGrafter"/>
</dbReference>
<evidence type="ECO:0000256" key="5">
    <source>
        <dbReference type="ARBA" id="ARBA00022490"/>
    </source>
</evidence>
<dbReference type="CTD" id="5393"/>
<feature type="region of interest" description="Disordered" evidence="11">
    <location>
        <begin position="356"/>
        <end position="411"/>
    </location>
</feature>
<dbReference type="GO" id="GO:0071038">
    <property type="term" value="P:TRAMP-dependent tRNA surveillance pathway"/>
    <property type="evidence" value="ECO:0007669"/>
    <property type="project" value="TreeGrafter"/>
</dbReference>
<dbReference type="GO" id="GO:0000467">
    <property type="term" value="P:exonucleolytic trimming to generate mature 3'-end of 5.8S rRNA from tricistronic rRNA transcript (SSU-rRNA, 5.8S rRNA, LSU-rRNA)"/>
    <property type="evidence" value="ECO:0007669"/>
    <property type="project" value="TreeGrafter"/>
</dbReference>
<comment type="subcellular location">
    <subcellularLocation>
        <location evidence="1">Cytoplasm</location>
    </subcellularLocation>
    <subcellularLocation>
        <location evidence="2">Nucleus</location>
        <location evidence="2">Nucleolus</location>
    </subcellularLocation>
</comment>
<dbReference type="OrthoDB" id="10264038at2759"/>
<dbReference type="SUPFAM" id="SSF54211">
    <property type="entry name" value="Ribosomal protein S5 domain 2-like"/>
    <property type="match status" value="1"/>
</dbReference>
<evidence type="ECO:0000256" key="11">
    <source>
        <dbReference type="SAM" id="MobiDB-lite"/>
    </source>
</evidence>
<feature type="compositionally biased region" description="Acidic residues" evidence="11">
    <location>
        <begin position="356"/>
        <end position="380"/>
    </location>
</feature>
<keyword evidence="14" id="KW-1185">Reference proteome</keyword>
<dbReference type="GO" id="GO:0034475">
    <property type="term" value="P:U4 snRNA 3'-end processing"/>
    <property type="evidence" value="ECO:0007669"/>
    <property type="project" value="TreeGrafter"/>
</dbReference>
<dbReference type="InterPro" id="IPR015847">
    <property type="entry name" value="ExoRNase_PH_dom2"/>
</dbReference>
<feature type="region of interest" description="Disordered" evidence="11">
    <location>
        <begin position="275"/>
        <end position="310"/>
    </location>
</feature>
<evidence type="ECO:0000256" key="2">
    <source>
        <dbReference type="ARBA" id="ARBA00004604"/>
    </source>
</evidence>
<evidence type="ECO:0000256" key="1">
    <source>
        <dbReference type="ARBA" id="ARBA00004496"/>
    </source>
</evidence>
<reference evidence="15" key="1">
    <citation type="submission" date="2025-08" db="UniProtKB">
        <authorList>
            <consortium name="RefSeq"/>
        </authorList>
    </citation>
    <scope>IDENTIFICATION</scope>
</reference>
<dbReference type="OMA" id="NAHRELC"/>
<evidence type="ECO:0000256" key="4">
    <source>
        <dbReference type="ARBA" id="ARBA00019572"/>
    </source>
</evidence>
<dbReference type="GO" id="GO:0071035">
    <property type="term" value="P:nuclear polyadenylation-dependent rRNA catabolic process"/>
    <property type="evidence" value="ECO:0007669"/>
    <property type="project" value="TreeGrafter"/>
</dbReference>
<evidence type="ECO:0000259" key="13">
    <source>
        <dbReference type="Pfam" id="PF03725"/>
    </source>
</evidence>
<keyword evidence="6" id="KW-0698">rRNA processing</keyword>
<keyword evidence="7" id="KW-0271">Exosome</keyword>
<dbReference type="GO" id="GO:0000176">
    <property type="term" value="C:nuclear exosome (RNase complex)"/>
    <property type="evidence" value="ECO:0007669"/>
    <property type="project" value="TreeGrafter"/>
</dbReference>
<dbReference type="InterPro" id="IPR027408">
    <property type="entry name" value="PNPase/RNase_PH_dom_sf"/>
</dbReference>
<evidence type="ECO:0000256" key="7">
    <source>
        <dbReference type="ARBA" id="ARBA00022835"/>
    </source>
</evidence>
<feature type="domain" description="Exoribonuclease phosphorolytic" evidence="12">
    <location>
        <begin position="32"/>
        <end position="163"/>
    </location>
</feature>
<accession>A0A8B7Z1Z2</accession>
<evidence type="ECO:0000256" key="9">
    <source>
        <dbReference type="ARBA" id="ARBA00023242"/>
    </source>
</evidence>
<dbReference type="InterPro" id="IPR020568">
    <property type="entry name" value="Ribosomal_Su5_D2-typ_SF"/>
</dbReference>
<dbReference type="InterPro" id="IPR050590">
    <property type="entry name" value="Exosome_comp_Rrp42_subfam"/>
</dbReference>
<dbReference type="AlphaFoldDB" id="A0A8B7Z1Z2"/>
<evidence type="ECO:0000256" key="10">
    <source>
        <dbReference type="ARBA" id="ARBA00032660"/>
    </source>
</evidence>
<comment type="similarity">
    <text evidence="3">Belongs to the RNase PH family.</text>
</comment>
<organism evidence="14 15">
    <name type="scientific">Acanthaster planci</name>
    <name type="common">Crown-of-thorns starfish</name>
    <dbReference type="NCBI Taxonomy" id="133434"/>
    <lineage>
        <taxon>Eukaryota</taxon>
        <taxon>Metazoa</taxon>
        <taxon>Echinodermata</taxon>
        <taxon>Eleutherozoa</taxon>
        <taxon>Asterozoa</taxon>
        <taxon>Asteroidea</taxon>
        <taxon>Valvatacea</taxon>
        <taxon>Valvatida</taxon>
        <taxon>Acanthasteridae</taxon>
        <taxon>Acanthaster</taxon>
    </lineage>
</organism>
<proteinExistence type="inferred from homology"/>
<gene>
    <name evidence="15" type="primary">LOC110984110</name>
</gene>
<dbReference type="InterPro" id="IPR001247">
    <property type="entry name" value="ExoRNase_PH_dom1"/>
</dbReference>
<feature type="domain" description="Exoribonuclease phosphorolytic" evidence="13">
    <location>
        <begin position="189"/>
        <end position="255"/>
    </location>
</feature>
<dbReference type="Pfam" id="PF01138">
    <property type="entry name" value="RNase_PH"/>
    <property type="match status" value="1"/>
</dbReference>
<dbReference type="FunFam" id="3.30.230.70:FF:000005">
    <property type="entry name" value="Exosome complex component RRP45"/>
    <property type="match status" value="1"/>
</dbReference>
<protein>
    <recommendedName>
        <fullName evidence="4">Exosome complex component RRP45</fullName>
    </recommendedName>
    <alternativeName>
        <fullName evidence="10">Exosome component 9</fullName>
    </alternativeName>
</protein>
<dbReference type="PANTHER" id="PTHR11097:SF14">
    <property type="entry name" value="EXOSOME COMPLEX COMPONENT RRP45"/>
    <property type="match status" value="1"/>
</dbReference>
<sequence>MKETPLSNVERDFLTAAIKSGKRIDGRETYDYRNIKITFGTERGCCEVQLGQTRVLAQVSCETVEPRSTRPTEGELYVNLELSPMASPGFEPGRLSEYGVELNRLLERCLKDSRAVDMESLCVVAGEKVWQIRVDVHVLNHDGSILDCGSIAAIAALSHFRRPDVTVIGESVTIHTTEDRDPVPLSVHHMPVCISFAFFEQGKYLLVDPTFKEESVMEGNMVVAMNAHRELCTVQMTGGMLLLKDQIMRCSQIAVVKVAELTELIKKALSNDAKARSEGKKCGHAESLSRQRITTSVAQPQPVDTTESVETAQDVLDRAQEPVHDSGLTPAVFDTGFGGIGEGAANTWLIPEAENEVDEDEMQDAEEEGEEVDTMDDGITEDAVRRKEASKSQPRVAEGYHSDSSEEAETVTLNEADMVGFNKRIPVEPSADLDLSVALKTSQTIAATTAPPAKKKTKRKGKKNK</sequence>
<dbReference type="Gene3D" id="3.30.230.70">
    <property type="entry name" value="GHMP Kinase, N-terminal domain"/>
    <property type="match status" value="1"/>
</dbReference>
<dbReference type="Pfam" id="PF03725">
    <property type="entry name" value="RNase_PH_C"/>
    <property type="match status" value="1"/>
</dbReference>
<dbReference type="GO" id="GO:0035925">
    <property type="term" value="F:mRNA 3'-UTR AU-rich region binding"/>
    <property type="evidence" value="ECO:0007669"/>
    <property type="project" value="TreeGrafter"/>
</dbReference>
<dbReference type="RefSeq" id="XP_022099628.1">
    <property type="nucleotide sequence ID" value="XM_022243936.1"/>
</dbReference>
<dbReference type="GO" id="GO:0034473">
    <property type="term" value="P:U1 snRNA 3'-end processing"/>
    <property type="evidence" value="ECO:0007669"/>
    <property type="project" value="TreeGrafter"/>
</dbReference>
<evidence type="ECO:0000313" key="15">
    <source>
        <dbReference type="RefSeq" id="XP_022099628.1"/>
    </source>
</evidence>
<evidence type="ECO:0000259" key="12">
    <source>
        <dbReference type="Pfam" id="PF01138"/>
    </source>
</evidence>
<dbReference type="GO" id="GO:0016075">
    <property type="term" value="P:rRNA catabolic process"/>
    <property type="evidence" value="ECO:0007669"/>
    <property type="project" value="TreeGrafter"/>
</dbReference>
<feature type="compositionally biased region" description="Polar residues" evidence="11">
    <location>
        <begin position="290"/>
        <end position="310"/>
    </location>
</feature>
<keyword evidence="9" id="KW-0539">Nucleus</keyword>
<dbReference type="GeneID" id="110984110"/>
<dbReference type="Proteomes" id="UP000694845">
    <property type="component" value="Unplaced"/>
</dbReference>
<dbReference type="KEGG" id="aplc:110984110"/>
<dbReference type="InterPro" id="IPR036345">
    <property type="entry name" value="ExoRNase_PH_dom2_sf"/>
</dbReference>
<keyword evidence="5" id="KW-0963">Cytoplasm</keyword>
<dbReference type="InterPro" id="IPR033100">
    <property type="entry name" value="Rrp45"/>
</dbReference>
<name>A0A8B7Z1Z2_ACAPL</name>
<dbReference type="GO" id="GO:0071028">
    <property type="term" value="P:nuclear mRNA surveillance"/>
    <property type="evidence" value="ECO:0007669"/>
    <property type="project" value="TreeGrafter"/>
</dbReference>
<feature type="region of interest" description="Disordered" evidence="11">
    <location>
        <begin position="444"/>
        <end position="465"/>
    </location>
</feature>
<feature type="compositionally biased region" description="Basic and acidic residues" evidence="11">
    <location>
        <begin position="275"/>
        <end position="289"/>
    </location>
</feature>
<evidence type="ECO:0000256" key="8">
    <source>
        <dbReference type="ARBA" id="ARBA00022884"/>
    </source>
</evidence>
<feature type="compositionally biased region" description="Basic residues" evidence="11">
    <location>
        <begin position="453"/>
        <end position="465"/>
    </location>
</feature>
<dbReference type="CDD" id="cd11368">
    <property type="entry name" value="RNase_PH_RRP45"/>
    <property type="match status" value="1"/>
</dbReference>
<dbReference type="SUPFAM" id="SSF55666">
    <property type="entry name" value="Ribonuclease PH domain 2-like"/>
    <property type="match status" value="1"/>
</dbReference>